<dbReference type="SUPFAM" id="SSF74653">
    <property type="entry name" value="TolA/TonB C-terminal domain"/>
    <property type="match status" value="1"/>
</dbReference>
<dbReference type="PROSITE" id="PS52015">
    <property type="entry name" value="TONB_CTD"/>
    <property type="match status" value="1"/>
</dbReference>
<keyword evidence="5" id="KW-0997">Cell inner membrane</keyword>
<evidence type="ECO:0000256" key="9">
    <source>
        <dbReference type="ARBA" id="ARBA00023136"/>
    </source>
</evidence>
<evidence type="ECO:0000256" key="4">
    <source>
        <dbReference type="ARBA" id="ARBA00022475"/>
    </source>
</evidence>
<proteinExistence type="inferred from homology"/>
<evidence type="ECO:0000256" key="3">
    <source>
        <dbReference type="ARBA" id="ARBA00022448"/>
    </source>
</evidence>
<dbReference type="GO" id="GO:0005886">
    <property type="term" value="C:plasma membrane"/>
    <property type="evidence" value="ECO:0007669"/>
    <property type="project" value="UniProtKB-SubCell"/>
</dbReference>
<evidence type="ECO:0000256" key="6">
    <source>
        <dbReference type="ARBA" id="ARBA00022692"/>
    </source>
</evidence>
<dbReference type="Pfam" id="PF03544">
    <property type="entry name" value="TonB_C"/>
    <property type="match status" value="1"/>
</dbReference>
<dbReference type="RefSeq" id="WP_230222832.1">
    <property type="nucleotide sequence ID" value="NZ_JAJKFT010000010.1"/>
</dbReference>
<feature type="compositionally biased region" description="Basic and acidic residues" evidence="10">
    <location>
        <begin position="132"/>
        <end position="142"/>
    </location>
</feature>
<evidence type="ECO:0000256" key="5">
    <source>
        <dbReference type="ARBA" id="ARBA00022519"/>
    </source>
</evidence>
<comment type="subcellular location">
    <subcellularLocation>
        <location evidence="1">Cell inner membrane</location>
        <topology evidence="1">Single-pass membrane protein</topology>
        <orientation evidence="1">Periplasmic side</orientation>
    </subcellularLocation>
</comment>
<gene>
    <name evidence="12" type="ORF">LOC68_22280</name>
</gene>
<evidence type="ECO:0000313" key="12">
    <source>
        <dbReference type="EMBL" id="MCC9631129.1"/>
    </source>
</evidence>
<evidence type="ECO:0000256" key="8">
    <source>
        <dbReference type="ARBA" id="ARBA00022989"/>
    </source>
</evidence>
<dbReference type="PANTHER" id="PTHR33446">
    <property type="entry name" value="PROTEIN TONB-RELATED"/>
    <property type="match status" value="1"/>
</dbReference>
<accession>A0A9X1MT62</accession>
<dbReference type="InterPro" id="IPR051045">
    <property type="entry name" value="TonB-dependent_transducer"/>
</dbReference>
<keyword evidence="4" id="KW-1003">Cell membrane</keyword>
<protein>
    <submittedName>
        <fullName evidence="12">Energy transducer TonB</fullName>
    </submittedName>
</protein>
<dbReference type="GO" id="GO:0015031">
    <property type="term" value="P:protein transport"/>
    <property type="evidence" value="ECO:0007669"/>
    <property type="project" value="UniProtKB-KW"/>
</dbReference>
<organism evidence="12 13">
    <name type="scientific">Blastopirellula sediminis</name>
    <dbReference type="NCBI Taxonomy" id="2894196"/>
    <lineage>
        <taxon>Bacteria</taxon>
        <taxon>Pseudomonadati</taxon>
        <taxon>Planctomycetota</taxon>
        <taxon>Planctomycetia</taxon>
        <taxon>Pirellulales</taxon>
        <taxon>Pirellulaceae</taxon>
        <taxon>Blastopirellula</taxon>
    </lineage>
</organism>
<dbReference type="EMBL" id="JAJKFT010000010">
    <property type="protein sequence ID" value="MCC9631129.1"/>
    <property type="molecule type" value="Genomic_DNA"/>
</dbReference>
<feature type="domain" description="TonB C-terminal" evidence="11">
    <location>
        <begin position="163"/>
        <end position="255"/>
    </location>
</feature>
<evidence type="ECO:0000256" key="2">
    <source>
        <dbReference type="ARBA" id="ARBA00006555"/>
    </source>
</evidence>
<keyword evidence="8" id="KW-1133">Transmembrane helix</keyword>
<dbReference type="Gene3D" id="3.30.1150.10">
    <property type="match status" value="1"/>
</dbReference>
<dbReference type="AlphaFoldDB" id="A0A9X1MT62"/>
<keyword evidence="3" id="KW-0813">Transport</keyword>
<keyword evidence="6" id="KW-0812">Transmembrane</keyword>
<dbReference type="InterPro" id="IPR037682">
    <property type="entry name" value="TonB_C"/>
</dbReference>
<evidence type="ECO:0000256" key="1">
    <source>
        <dbReference type="ARBA" id="ARBA00004383"/>
    </source>
</evidence>
<keyword evidence="9" id="KW-0472">Membrane</keyword>
<evidence type="ECO:0000256" key="10">
    <source>
        <dbReference type="SAM" id="MobiDB-lite"/>
    </source>
</evidence>
<sequence>MLARTSTISYFTSISLHVAAAAALVSWSIRPESWRHQVDAGGTVTLTATMASAESQLQDAPAVEIEVIETAEGSDETTEEAPLDLQKQPTAIPLPLESSEVIFTPRSAPAAMSRKEAASQPTPAETQPSETLPRREATKEPLPESVVAEASPPTVDSVAGARIDVPPQPTPTNAAPGYPPTSRSRREEGRVILRVTISATGEVAEVEIFQSSGFERLDQAALLAVKQWKFTPAQSEGRNVATRVKIPVSFSLRTD</sequence>
<keyword evidence="13" id="KW-1185">Reference proteome</keyword>
<evidence type="ECO:0000259" key="11">
    <source>
        <dbReference type="PROSITE" id="PS52015"/>
    </source>
</evidence>
<dbReference type="NCBIfam" id="TIGR01352">
    <property type="entry name" value="tonB_Cterm"/>
    <property type="match status" value="1"/>
</dbReference>
<comment type="caution">
    <text evidence="12">The sequence shown here is derived from an EMBL/GenBank/DDBJ whole genome shotgun (WGS) entry which is preliminary data.</text>
</comment>
<keyword evidence="7" id="KW-0653">Protein transport</keyword>
<feature type="compositionally biased region" description="Polar residues" evidence="10">
    <location>
        <begin position="119"/>
        <end position="130"/>
    </location>
</feature>
<evidence type="ECO:0000256" key="7">
    <source>
        <dbReference type="ARBA" id="ARBA00022927"/>
    </source>
</evidence>
<dbReference type="InterPro" id="IPR006260">
    <property type="entry name" value="TonB/TolA_C"/>
</dbReference>
<comment type="similarity">
    <text evidence="2">Belongs to the TonB family.</text>
</comment>
<reference evidence="12" key="1">
    <citation type="submission" date="2021-11" db="EMBL/GenBank/DDBJ databases">
        <title>Genome sequence.</title>
        <authorList>
            <person name="Sun Q."/>
        </authorList>
    </citation>
    <scope>NUCLEOTIDE SEQUENCE</scope>
    <source>
        <strain evidence="12">JC732</strain>
    </source>
</reference>
<feature type="region of interest" description="Disordered" evidence="10">
    <location>
        <begin position="107"/>
        <end position="187"/>
    </location>
</feature>
<evidence type="ECO:0000313" key="13">
    <source>
        <dbReference type="Proteomes" id="UP001139103"/>
    </source>
</evidence>
<dbReference type="GO" id="GO:0055085">
    <property type="term" value="P:transmembrane transport"/>
    <property type="evidence" value="ECO:0007669"/>
    <property type="project" value="InterPro"/>
</dbReference>
<dbReference type="Proteomes" id="UP001139103">
    <property type="component" value="Unassembled WGS sequence"/>
</dbReference>
<name>A0A9X1MT62_9BACT</name>